<protein>
    <recommendedName>
        <fullName evidence="1">Lactose phosphotransferase system repressor</fullName>
    </recommendedName>
</protein>
<feature type="domain" description="HTH deoR-type" evidence="7">
    <location>
        <begin position="57"/>
        <end position="112"/>
    </location>
</feature>
<dbReference type="Pfam" id="PF00455">
    <property type="entry name" value="DeoRC"/>
    <property type="match status" value="1"/>
</dbReference>
<dbReference type="Pfam" id="PF08220">
    <property type="entry name" value="HTH_DeoR"/>
    <property type="match status" value="1"/>
</dbReference>
<comment type="caution">
    <text evidence="8">The sequence shown here is derived from an EMBL/GenBank/DDBJ whole genome shotgun (WGS) entry which is preliminary data.</text>
</comment>
<evidence type="ECO:0000256" key="6">
    <source>
        <dbReference type="SAM" id="MobiDB-lite"/>
    </source>
</evidence>
<dbReference type="SUPFAM" id="SSF100950">
    <property type="entry name" value="NagB/RpiA/CoA transferase-like"/>
    <property type="match status" value="1"/>
</dbReference>
<evidence type="ECO:0000256" key="3">
    <source>
        <dbReference type="ARBA" id="ARBA00023015"/>
    </source>
</evidence>
<dbReference type="Gene3D" id="3.40.50.1360">
    <property type="match status" value="1"/>
</dbReference>
<dbReference type="InterPro" id="IPR001034">
    <property type="entry name" value="DeoR_HTH"/>
</dbReference>
<dbReference type="PROSITE" id="PS51000">
    <property type="entry name" value="HTH_DEOR_2"/>
    <property type="match status" value="1"/>
</dbReference>
<dbReference type="AlphaFoldDB" id="A0A3N3ZSF8"/>
<evidence type="ECO:0000313" key="8">
    <source>
        <dbReference type="EMBL" id="ROZ62849.1"/>
    </source>
</evidence>
<dbReference type="PRINTS" id="PR00037">
    <property type="entry name" value="HTHLACR"/>
</dbReference>
<evidence type="ECO:0000256" key="5">
    <source>
        <dbReference type="ARBA" id="ARBA00024937"/>
    </source>
</evidence>
<dbReference type="SMART" id="SM01134">
    <property type="entry name" value="DeoRC"/>
    <property type="match status" value="1"/>
</dbReference>
<dbReference type="EMBL" id="RKMF01000010">
    <property type="protein sequence ID" value="ROZ62849.1"/>
    <property type="molecule type" value="Genomic_DNA"/>
</dbReference>
<evidence type="ECO:0000256" key="1">
    <source>
        <dbReference type="ARBA" id="ARBA00021390"/>
    </source>
</evidence>
<dbReference type="InterPro" id="IPR037171">
    <property type="entry name" value="NagB/RpiA_transferase-like"/>
</dbReference>
<dbReference type="SMART" id="SM00420">
    <property type="entry name" value="HTH_DEOR"/>
    <property type="match status" value="1"/>
</dbReference>
<dbReference type="Proteomes" id="UP000270616">
    <property type="component" value="Unassembled WGS sequence"/>
</dbReference>
<gene>
    <name evidence="8" type="ORF">EDL96_08740</name>
</gene>
<dbReference type="InterPro" id="IPR036388">
    <property type="entry name" value="WH-like_DNA-bd_sf"/>
</dbReference>
<dbReference type="SUPFAM" id="SSF46785">
    <property type="entry name" value="Winged helix' DNA-binding domain"/>
    <property type="match status" value="1"/>
</dbReference>
<keyword evidence="2" id="KW-0678">Repressor</keyword>
<dbReference type="InterPro" id="IPR050313">
    <property type="entry name" value="Carb_Metab_HTH_regulators"/>
</dbReference>
<comment type="function">
    <text evidence="5">Repressor of the lactose catabolism operon. Galactose-6-phosphate is the inducer.</text>
</comment>
<evidence type="ECO:0000256" key="2">
    <source>
        <dbReference type="ARBA" id="ARBA00022491"/>
    </source>
</evidence>
<dbReference type="InterPro" id="IPR036390">
    <property type="entry name" value="WH_DNA-bd_sf"/>
</dbReference>
<sequence length="316" mass="33204">MGVTEITPGAPDPSSGPDRTGSDAGNDAGSTTQVPAGARPGIGEHDREQPPVPVMYAKERRQAIVRLTAARGRVSVADLAVTFAVAPETIRRDLDVLVRSGQVDRVHGGAIPRSSFGTIESTARERRTTRGDAKAAIARAAMAYLPESHGSIILDGGTTTGALGSEITLRSEQDPTAGPLTVITDSVRTGLELSTTRSLSVHLLGGVIRDVTETVVGAMALTMLGQVSADVAFLGTNGLSADFGLTTPDVEEAAVKRLMTTRSRRCILLADASKFDSNYMCTFAELEQLDVLITDAQPPRHLAQALKAHEIEVVIA</sequence>
<keyword evidence="9" id="KW-1185">Reference proteome</keyword>
<keyword evidence="3" id="KW-0805">Transcription regulation</keyword>
<evidence type="ECO:0000256" key="4">
    <source>
        <dbReference type="ARBA" id="ARBA00023163"/>
    </source>
</evidence>
<dbReference type="RefSeq" id="WP_123825411.1">
    <property type="nucleotide sequence ID" value="NZ_RKMF01000010.1"/>
</dbReference>
<organism evidence="8 9">
    <name type="scientific">Kocuria soli</name>
    <dbReference type="NCBI Taxonomy" id="2485125"/>
    <lineage>
        <taxon>Bacteria</taxon>
        <taxon>Bacillati</taxon>
        <taxon>Actinomycetota</taxon>
        <taxon>Actinomycetes</taxon>
        <taxon>Micrococcales</taxon>
        <taxon>Micrococcaceae</taxon>
        <taxon>Kocuria</taxon>
    </lineage>
</organism>
<dbReference type="InterPro" id="IPR014036">
    <property type="entry name" value="DeoR-like_C"/>
</dbReference>
<evidence type="ECO:0000259" key="7">
    <source>
        <dbReference type="PROSITE" id="PS51000"/>
    </source>
</evidence>
<accession>A0A3N3ZSF8</accession>
<feature type="region of interest" description="Disordered" evidence="6">
    <location>
        <begin position="1"/>
        <end position="51"/>
    </location>
</feature>
<dbReference type="PANTHER" id="PTHR30363">
    <property type="entry name" value="HTH-TYPE TRANSCRIPTIONAL REGULATOR SRLR-RELATED"/>
    <property type="match status" value="1"/>
</dbReference>
<proteinExistence type="predicted"/>
<reference evidence="8 9" key="1">
    <citation type="submission" date="2018-10" db="EMBL/GenBank/DDBJ databases">
        <title>Kocuria sp. M5W7-7, whole genome shotgun sequence.</title>
        <authorList>
            <person name="Tuo L."/>
        </authorList>
    </citation>
    <scope>NUCLEOTIDE SEQUENCE [LARGE SCALE GENOMIC DNA]</scope>
    <source>
        <strain evidence="8 9">M5W7-7</strain>
    </source>
</reference>
<evidence type="ECO:0000313" key="9">
    <source>
        <dbReference type="Proteomes" id="UP000270616"/>
    </source>
</evidence>
<dbReference type="OrthoDB" id="7688673at2"/>
<keyword evidence="4" id="KW-0804">Transcription</keyword>
<dbReference type="Gene3D" id="1.10.10.10">
    <property type="entry name" value="Winged helix-like DNA-binding domain superfamily/Winged helix DNA-binding domain"/>
    <property type="match status" value="1"/>
</dbReference>
<name>A0A3N3ZSF8_9MICC</name>
<dbReference type="GO" id="GO:0003700">
    <property type="term" value="F:DNA-binding transcription factor activity"/>
    <property type="evidence" value="ECO:0007669"/>
    <property type="project" value="InterPro"/>
</dbReference>
<dbReference type="PANTHER" id="PTHR30363:SF4">
    <property type="entry name" value="GLYCEROL-3-PHOSPHATE REGULON REPRESSOR"/>
    <property type="match status" value="1"/>
</dbReference>